<feature type="transmembrane region" description="Helical" evidence="8">
    <location>
        <begin position="124"/>
        <end position="143"/>
    </location>
</feature>
<dbReference type="PANTHER" id="PTHR23505:SF88">
    <property type="entry name" value="MAJOR FACILITATOR SUPERFAMILY (MFS) PROFILE DOMAIN-CONTAINING PROTEIN"/>
    <property type="match status" value="1"/>
</dbReference>
<dbReference type="PROSITE" id="PS50850">
    <property type="entry name" value="MFS"/>
    <property type="match status" value="1"/>
</dbReference>
<evidence type="ECO:0000313" key="11">
    <source>
        <dbReference type="Proteomes" id="UP000005237"/>
    </source>
</evidence>
<feature type="compositionally biased region" description="Polar residues" evidence="7">
    <location>
        <begin position="30"/>
        <end position="48"/>
    </location>
</feature>
<keyword evidence="4 8" id="KW-1133">Transmembrane helix</keyword>
<protein>
    <submittedName>
        <fullName evidence="10">MFS domain-containing protein</fullName>
    </submittedName>
</protein>
<evidence type="ECO:0000256" key="2">
    <source>
        <dbReference type="ARBA" id="ARBA00022448"/>
    </source>
</evidence>
<dbReference type="EnsemblMetazoa" id="CJA24129a.1">
    <property type="protein sequence ID" value="CJA24129a.1"/>
    <property type="gene ID" value="WBGene00179701"/>
</dbReference>
<feature type="domain" description="Major facilitator superfamily (MFS) profile" evidence="9">
    <location>
        <begin position="59"/>
        <end position="175"/>
    </location>
</feature>
<dbReference type="InterPro" id="IPR011701">
    <property type="entry name" value="MFS"/>
</dbReference>
<sequence length="175" mass="19525">MPTNKVAPAENGAQVQKTDQPPPYVAPEEMSSSPVRPQSSTGSTTNSEPEFQGCWTVVVVSILFVINLLNYMDRYTVAGVLDDVQKYYSIDDAWAGLIQTTFMIFFIIFSPICGFLGDRYNRKWIFVAGIAIWVSAVFASTFAPANTVYSAFHIYTVTLNFEFQVAINENSYPET</sequence>
<evidence type="ECO:0000259" key="9">
    <source>
        <dbReference type="PROSITE" id="PS50850"/>
    </source>
</evidence>
<evidence type="ECO:0000256" key="6">
    <source>
        <dbReference type="ARBA" id="ARBA00024338"/>
    </source>
</evidence>
<evidence type="ECO:0000256" key="7">
    <source>
        <dbReference type="SAM" id="MobiDB-lite"/>
    </source>
</evidence>
<keyword evidence="5 8" id="KW-0472">Membrane</keyword>
<keyword evidence="3 8" id="KW-0812">Transmembrane</keyword>
<reference evidence="11" key="1">
    <citation type="submission" date="2010-08" db="EMBL/GenBank/DDBJ databases">
        <authorList>
            <consortium name="Caenorhabditis japonica Sequencing Consortium"/>
            <person name="Wilson R.K."/>
        </authorList>
    </citation>
    <scope>NUCLEOTIDE SEQUENCE [LARGE SCALE GENOMIC DNA]</scope>
    <source>
        <strain evidence="11">DF5081</strain>
    </source>
</reference>
<evidence type="ECO:0000313" key="10">
    <source>
        <dbReference type="EnsemblMetazoa" id="CJA24129a.1"/>
    </source>
</evidence>
<proteinExistence type="inferred from homology"/>
<evidence type="ECO:0000256" key="1">
    <source>
        <dbReference type="ARBA" id="ARBA00004141"/>
    </source>
</evidence>
<evidence type="ECO:0000256" key="4">
    <source>
        <dbReference type="ARBA" id="ARBA00022989"/>
    </source>
</evidence>
<keyword evidence="11" id="KW-1185">Reference proteome</keyword>
<name>A0A8R1I752_CAEJA</name>
<comment type="subcellular location">
    <subcellularLocation>
        <location evidence="1">Membrane</location>
        <topology evidence="1">Multi-pass membrane protein</topology>
    </subcellularLocation>
</comment>
<dbReference type="InterPro" id="IPR020846">
    <property type="entry name" value="MFS_dom"/>
</dbReference>
<dbReference type="AlphaFoldDB" id="A0A8R1I752"/>
<dbReference type="InterPro" id="IPR044770">
    <property type="entry name" value="MFS_spinster-like"/>
</dbReference>
<dbReference type="Proteomes" id="UP000005237">
    <property type="component" value="Unassembled WGS sequence"/>
</dbReference>
<reference evidence="10" key="2">
    <citation type="submission" date="2022-06" db="UniProtKB">
        <authorList>
            <consortium name="EnsemblMetazoa"/>
        </authorList>
    </citation>
    <scope>IDENTIFICATION</scope>
    <source>
        <strain evidence="10">DF5081</strain>
    </source>
</reference>
<dbReference type="Gene3D" id="1.20.1250.20">
    <property type="entry name" value="MFS general substrate transporter like domains"/>
    <property type="match status" value="1"/>
</dbReference>
<dbReference type="GO" id="GO:0016020">
    <property type="term" value="C:membrane"/>
    <property type="evidence" value="ECO:0007669"/>
    <property type="project" value="UniProtKB-SubCell"/>
</dbReference>
<comment type="similarity">
    <text evidence="6">Belongs to the major facilitator superfamily. Spinster (TC 2.A.1.49) family.</text>
</comment>
<dbReference type="InterPro" id="IPR036259">
    <property type="entry name" value="MFS_trans_sf"/>
</dbReference>
<keyword evidence="2" id="KW-0813">Transport</keyword>
<feature type="transmembrane region" description="Helical" evidence="8">
    <location>
        <begin position="53"/>
        <end position="73"/>
    </location>
</feature>
<feature type="region of interest" description="Disordered" evidence="7">
    <location>
        <begin position="1"/>
        <end position="48"/>
    </location>
</feature>
<feature type="transmembrane region" description="Helical" evidence="8">
    <location>
        <begin position="93"/>
        <end position="117"/>
    </location>
</feature>
<evidence type="ECO:0000256" key="5">
    <source>
        <dbReference type="ARBA" id="ARBA00023136"/>
    </source>
</evidence>
<evidence type="ECO:0000256" key="8">
    <source>
        <dbReference type="SAM" id="Phobius"/>
    </source>
</evidence>
<dbReference type="SUPFAM" id="SSF103473">
    <property type="entry name" value="MFS general substrate transporter"/>
    <property type="match status" value="1"/>
</dbReference>
<organism evidence="10 11">
    <name type="scientific">Caenorhabditis japonica</name>
    <dbReference type="NCBI Taxonomy" id="281687"/>
    <lineage>
        <taxon>Eukaryota</taxon>
        <taxon>Metazoa</taxon>
        <taxon>Ecdysozoa</taxon>
        <taxon>Nematoda</taxon>
        <taxon>Chromadorea</taxon>
        <taxon>Rhabditida</taxon>
        <taxon>Rhabditina</taxon>
        <taxon>Rhabditomorpha</taxon>
        <taxon>Rhabditoidea</taxon>
        <taxon>Rhabditidae</taxon>
        <taxon>Peloderinae</taxon>
        <taxon>Caenorhabditis</taxon>
    </lineage>
</organism>
<dbReference type="PANTHER" id="PTHR23505">
    <property type="entry name" value="SPINSTER"/>
    <property type="match status" value="1"/>
</dbReference>
<accession>A0A8R1I752</accession>
<dbReference type="GO" id="GO:0022857">
    <property type="term" value="F:transmembrane transporter activity"/>
    <property type="evidence" value="ECO:0007669"/>
    <property type="project" value="InterPro"/>
</dbReference>
<dbReference type="Pfam" id="PF07690">
    <property type="entry name" value="MFS_1"/>
    <property type="match status" value="1"/>
</dbReference>
<evidence type="ECO:0000256" key="3">
    <source>
        <dbReference type="ARBA" id="ARBA00022692"/>
    </source>
</evidence>